<dbReference type="AlphaFoldDB" id="A0A0G0GXY5"/>
<accession>A0A0G0GXY5</accession>
<name>A0A0G0GXY5_9BACT</name>
<dbReference type="Proteomes" id="UP000034852">
    <property type="component" value="Unassembled WGS sequence"/>
</dbReference>
<proteinExistence type="predicted"/>
<organism evidence="1 2">
    <name type="scientific">candidate division WS6 bacterium GW2011_GWA2_37_6</name>
    <dbReference type="NCBI Taxonomy" id="1619087"/>
    <lineage>
        <taxon>Bacteria</taxon>
        <taxon>Candidatus Dojkabacteria</taxon>
    </lineage>
</organism>
<evidence type="ECO:0000313" key="1">
    <source>
        <dbReference type="EMBL" id="KKQ34912.1"/>
    </source>
</evidence>
<sequence>MRTIQIGDELYQQTFITAKDVGLKVPDDGRLYVQTLHDCQIFGRIVVATAPYAVPAICGDVRCVWYDPKFGENRAYTEYALSRAWQFYLRDLWRWSIDDLIPYGVWEGTYKNWSNPDITFDKYTVGSLLEFYDNMIQDARAFTDSRNVQGGYRDQVTGRNMSMPDYEWRTKSTTGNLLRVVRDLGIYYEVEALDLSKPPPPLASIIDKPWLLHWATETGKRSDGSFYVSRFPQHKVIARVHGWTESGVPIPNTSLGGTYQILKRRVKTMQPGQSYSPYIPVK</sequence>
<protein>
    <submittedName>
        <fullName evidence="1">Uncharacterized protein</fullName>
    </submittedName>
</protein>
<reference evidence="1 2" key="1">
    <citation type="journal article" date="2015" name="Nature">
        <title>rRNA introns, odd ribosomes, and small enigmatic genomes across a large radiation of phyla.</title>
        <authorList>
            <person name="Brown C.T."/>
            <person name="Hug L.A."/>
            <person name="Thomas B.C."/>
            <person name="Sharon I."/>
            <person name="Castelle C.J."/>
            <person name="Singh A."/>
            <person name="Wilkins M.J."/>
            <person name="Williams K.H."/>
            <person name="Banfield J.F."/>
        </authorList>
    </citation>
    <scope>NUCLEOTIDE SEQUENCE [LARGE SCALE GENOMIC DNA]</scope>
</reference>
<evidence type="ECO:0000313" key="2">
    <source>
        <dbReference type="Proteomes" id="UP000034852"/>
    </source>
</evidence>
<comment type="caution">
    <text evidence="1">The sequence shown here is derived from an EMBL/GenBank/DDBJ whole genome shotgun (WGS) entry which is preliminary data.</text>
</comment>
<gene>
    <name evidence="1" type="ORF">US52_C0042G0008</name>
</gene>
<dbReference type="EMBL" id="LBTH01000042">
    <property type="protein sequence ID" value="KKQ34912.1"/>
    <property type="molecule type" value="Genomic_DNA"/>
</dbReference>